<gene>
    <name evidence="1" type="ORF">LX92_02798</name>
</gene>
<name>A0A316EIU0_9FLAO</name>
<organism evidence="1 2">
    <name type="scientific">Maribacter polysiphoniae</name>
    <dbReference type="NCBI Taxonomy" id="429344"/>
    <lineage>
        <taxon>Bacteria</taxon>
        <taxon>Pseudomonadati</taxon>
        <taxon>Bacteroidota</taxon>
        <taxon>Flavobacteriia</taxon>
        <taxon>Flavobacteriales</taxon>
        <taxon>Flavobacteriaceae</taxon>
        <taxon>Maribacter</taxon>
    </lineage>
</organism>
<reference evidence="1 2" key="1">
    <citation type="submission" date="2018-05" db="EMBL/GenBank/DDBJ databases">
        <title>Genomic Encyclopedia of Archaeal and Bacterial Type Strains, Phase II (KMG-II): from individual species to whole genera.</title>
        <authorList>
            <person name="Goeker M."/>
        </authorList>
    </citation>
    <scope>NUCLEOTIDE SEQUENCE [LARGE SCALE GENOMIC DNA]</scope>
    <source>
        <strain evidence="1 2">DSM 23514</strain>
    </source>
</reference>
<proteinExistence type="predicted"/>
<evidence type="ECO:0000313" key="2">
    <source>
        <dbReference type="Proteomes" id="UP000245667"/>
    </source>
</evidence>
<sequence length="60" mass="6868">MSICLSELYYMEATGLWFVAGLCARNFHRDTRRSTLVMDFPYKNGALPLSEQNEPLTPLV</sequence>
<dbReference type="EMBL" id="QGGQ01000006">
    <property type="protein sequence ID" value="PWK22860.1"/>
    <property type="molecule type" value="Genomic_DNA"/>
</dbReference>
<dbReference type="Proteomes" id="UP000245667">
    <property type="component" value="Unassembled WGS sequence"/>
</dbReference>
<comment type="caution">
    <text evidence="1">The sequence shown here is derived from an EMBL/GenBank/DDBJ whole genome shotgun (WGS) entry which is preliminary data.</text>
</comment>
<dbReference type="AlphaFoldDB" id="A0A316EIU0"/>
<protein>
    <submittedName>
        <fullName evidence="1">Uncharacterized protein</fullName>
    </submittedName>
</protein>
<evidence type="ECO:0000313" key="1">
    <source>
        <dbReference type="EMBL" id="PWK22860.1"/>
    </source>
</evidence>
<accession>A0A316EIU0</accession>